<keyword evidence="4" id="KW-0862">Zinc</keyword>
<dbReference type="GO" id="GO:0046872">
    <property type="term" value="F:metal ion binding"/>
    <property type="evidence" value="ECO:0007669"/>
    <property type="project" value="UniProtKB-KW"/>
</dbReference>
<dbReference type="EMBL" id="JACIIX010000001">
    <property type="protein sequence ID" value="MBB6208913.1"/>
    <property type="molecule type" value="Genomic_DNA"/>
</dbReference>
<evidence type="ECO:0000256" key="1">
    <source>
        <dbReference type="ARBA" id="ARBA00001947"/>
    </source>
</evidence>
<dbReference type="AlphaFoldDB" id="A0A7W9ZCF7"/>
<protein>
    <submittedName>
        <fullName evidence="6">Glyoxylase-like metal-dependent hydrolase (Beta-lactamase superfamily II)</fullName>
    </submittedName>
</protein>
<evidence type="ECO:0000259" key="5">
    <source>
        <dbReference type="SMART" id="SM00849"/>
    </source>
</evidence>
<evidence type="ECO:0000313" key="7">
    <source>
        <dbReference type="Proteomes" id="UP000544872"/>
    </source>
</evidence>
<organism evidence="6 7">
    <name type="scientific">Novispirillum itersonii</name>
    <name type="common">Aquaspirillum itersonii</name>
    <dbReference type="NCBI Taxonomy" id="189"/>
    <lineage>
        <taxon>Bacteria</taxon>
        <taxon>Pseudomonadati</taxon>
        <taxon>Pseudomonadota</taxon>
        <taxon>Alphaproteobacteria</taxon>
        <taxon>Rhodospirillales</taxon>
        <taxon>Novispirillaceae</taxon>
        <taxon>Novispirillum</taxon>
    </lineage>
</organism>
<dbReference type="InterPro" id="IPR051453">
    <property type="entry name" value="MBL_Glyoxalase_II"/>
</dbReference>
<evidence type="ECO:0000256" key="2">
    <source>
        <dbReference type="ARBA" id="ARBA00022723"/>
    </source>
</evidence>
<comment type="caution">
    <text evidence="6">The sequence shown here is derived from an EMBL/GenBank/DDBJ whole genome shotgun (WGS) entry which is preliminary data.</text>
</comment>
<evidence type="ECO:0000313" key="6">
    <source>
        <dbReference type="EMBL" id="MBB6208913.1"/>
    </source>
</evidence>
<evidence type="ECO:0000256" key="4">
    <source>
        <dbReference type="ARBA" id="ARBA00022833"/>
    </source>
</evidence>
<dbReference type="InterPro" id="IPR001279">
    <property type="entry name" value="Metallo-B-lactamas"/>
</dbReference>
<feature type="domain" description="Metallo-beta-lactamase" evidence="5">
    <location>
        <begin position="30"/>
        <end position="205"/>
    </location>
</feature>
<dbReference type="SMART" id="SM00849">
    <property type="entry name" value="Lactamase_B"/>
    <property type="match status" value="1"/>
</dbReference>
<dbReference type="PANTHER" id="PTHR46233">
    <property type="entry name" value="HYDROXYACYLGLUTATHIONE HYDROLASE GLOC"/>
    <property type="match status" value="1"/>
</dbReference>
<dbReference type="InterPro" id="IPR036866">
    <property type="entry name" value="RibonucZ/Hydroxyglut_hydro"/>
</dbReference>
<evidence type="ECO:0000256" key="3">
    <source>
        <dbReference type="ARBA" id="ARBA00022801"/>
    </source>
</evidence>
<dbReference type="PANTHER" id="PTHR46233:SF3">
    <property type="entry name" value="HYDROXYACYLGLUTATHIONE HYDROLASE GLOC"/>
    <property type="match status" value="1"/>
</dbReference>
<sequence length="225" mass="23515">MTTSPPTAPLPVLTCGDYDVCPVVTAPPYRENSYIVRHRPSGAIAILDPGDGAADILAVVDHLGGDVRAILLTHAHPDHIAGLEAVAAATAAPVFAHTDEQPIIDAAPQWGQMLLGRPLTVPSVQAFSGEPELTTVGRSRAIATPGHTPGGVCYLFDGVAFTGDTLFLRGIGRSDFPGGNSRALAASITRFLEIAPPDTLLFSGHGPAWTAREARQWWQATSAGL</sequence>
<dbReference type="GO" id="GO:0016787">
    <property type="term" value="F:hydrolase activity"/>
    <property type="evidence" value="ECO:0007669"/>
    <property type="project" value="UniProtKB-KW"/>
</dbReference>
<dbReference type="SUPFAM" id="SSF56281">
    <property type="entry name" value="Metallo-hydrolase/oxidoreductase"/>
    <property type="match status" value="1"/>
</dbReference>
<keyword evidence="7" id="KW-1185">Reference proteome</keyword>
<keyword evidence="3 6" id="KW-0378">Hydrolase</keyword>
<accession>A0A7W9ZCF7</accession>
<name>A0A7W9ZCF7_NOVIT</name>
<dbReference type="Pfam" id="PF00753">
    <property type="entry name" value="Lactamase_B"/>
    <property type="match status" value="1"/>
</dbReference>
<keyword evidence="2" id="KW-0479">Metal-binding</keyword>
<comment type="cofactor">
    <cofactor evidence="1">
        <name>Zn(2+)</name>
        <dbReference type="ChEBI" id="CHEBI:29105"/>
    </cofactor>
</comment>
<dbReference type="Gene3D" id="3.60.15.10">
    <property type="entry name" value="Ribonuclease Z/Hydroxyacylglutathione hydrolase-like"/>
    <property type="match status" value="1"/>
</dbReference>
<reference evidence="6 7" key="1">
    <citation type="submission" date="2020-08" db="EMBL/GenBank/DDBJ databases">
        <title>Genomic Encyclopedia of Type Strains, Phase IV (KMG-IV): sequencing the most valuable type-strain genomes for metagenomic binning, comparative biology and taxonomic classification.</title>
        <authorList>
            <person name="Goeker M."/>
        </authorList>
    </citation>
    <scope>NUCLEOTIDE SEQUENCE [LARGE SCALE GENOMIC DNA]</scope>
    <source>
        <strain evidence="6 7">DSM 11590</strain>
    </source>
</reference>
<proteinExistence type="predicted"/>
<dbReference type="CDD" id="cd06262">
    <property type="entry name" value="metallo-hydrolase-like_MBL-fold"/>
    <property type="match status" value="1"/>
</dbReference>
<gene>
    <name evidence="6" type="ORF">FHS48_000294</name>
</gene>
<dbReference type="Proteomes" id="UP000544872">
    <property type="component" value="Unassembled WGS sequence"/>
</dbReference>
<dbReference type="RefSeq" id="WP_184260525.1">
    <property type="nucleotide sequence ID" value="NZ_JACIIX010000001.1"/>
</dbReference>